<feature type="compositionally biased region" description="Basic and acidic residues" evidence="1">
    <location>
        <begin position="581"/>
        <end position="592"/>
    </location>
</feature>
<keyword evidence="4" id="KW-1185">Reference proteome</keyword>
<evidence type="ECO:0000313" key="3">
    <source>
        <dbReference type="EMBL" id="CAL8135977.1"/>
    </source>
</evidence>
<evidence type="ECO:0000256" key="2">
    <source>
        <dbReference type="SAM" id="Phobius"/>
    </source>
</evidence>
<keyword evidence="2" id="KW-0812">Transmembrane</keyword>
<comment type="caution">
    <text evidence="3">The sequence shown here is derived from an EMBL/GenBank/DDBJ whole genome shotgun (WGS) entry which is preliminary data.</text>
</comment>
<feature type="region of interest" description="Disordered" evidence="1">
    <location>
        <begin position="551"/>
        <end position="592"/>
    </location>
</feature>
<gene>
    <name evidence="3" type="ORF">ODALV1_LOCUS26227</name>
</gene>
<protein>
    <submittedName>
        <fullName evidence="3">Uncharacterized protein</fullName>
    </submittedName>
</protein>
<sequence length="592" mass="67379">MNSEILQVPIMIKALDRTYMNRLKAVITQYNHLLATEANNNLNLFQEMAKGPIRLQLLTAHLAQELNRLTNALFYAEVRMSCSHRKLSQLLVSPSILRRQLQLLRVKLMAQQHELVVPGKTLTPYYELALATCQISAVTKTITIVLQVPVKRHAQHFALFQIIAIPFQRRDRELCRLHHDYSTVVMMNNVAPIIVEGAQARTCSYDSQACFFDEYSWDPSPSALCANALLRGVTIAEVQQLCSFTCHHFSHNTVVITELENRYYALSNIHIELTTHCFSGSVYSTEPVKISGLQLIPGSTGAYLLHLPCSCTLMDIEGNTLIVPPVLCREDGENLLPHVHLVLPYMWSTLDRMTLVKSTTLMAEISSSVVYPDLSNLLNISVSSEVFTKDSIVRIGNESFGFHAHLIEYHQTYHNYAQILFNVVMCILVFYLYVRLQQTQQAVPLLYSLIHTPRSVEGLCPDLQSYHSYLAFWVTLVVIDVFLIVMMLTILFCFCKRRWMRQAQAGRFAGGVDCTYASAPREMPYLPRQETSFREGEESRGHYAASNLQRSPLVRAPRAPRLPSIDRGRGRARLYPSPHQVIDEEHPSEHPY</sequence>
<feature type="compositionally biased region" description="Low complexity" evidence="1">
    <location>
        <begin position="551"/>
        <end position="563"/>
    </location>
</feature>
<evidence type="ECO:0000313" key="4">
    <source>
        <dbReference type="Proteomes" id="UP001642540"/>
    </source>
</evidence>
<organism evidence="3 4">
    <name type="scientific">Orchesella dallaii</name>
    <dbReference type="NCBI Taxonomy" id="48710"/>
    <lineage>
        <taxon>Eukaryota</taxon>
        <taxon>Metazoa</taxon>
        <taxon>Ecdysozoa</taxon>
        <taxon>Arthropoda</taxon>
        <taxon>Hexapoda</taxon>
        <taxon>Collembola</taxon>
        <taxon>Entomobryomorpha</taxon>
        <taxon>Entomobryoidea</taxon>
        <taxon>Orchesellidae</taxon>
        <taxon>Orchesellinae</taxon>
        <taxon>Orchesella</taxon>
    </lineage>
</organism>
<keyword evidence="2" id="KW-1133">Transmembrane helix</keyword>
<evidence type="ECO:0000256" key="1">
    <source>
        <dbReference type="SAM" id="MobiDB-lite"/>
    </source>
</evidence>
<proteinExistence type="predicted"/>
<keyword evidence="2" id="KW-0472">Membrane</keyword>
<accession>A0ABP1RUK7</accession>
<feature type="transmembrane region" description="Helical" evidence="2">
    <location>
        <begin position="470"/>
        <end position="494"/>
    </location>
</feature>
<name>A0ABP1RUK7_9HEXA</name>
<feature type="transmembrane region" description="Helical" evidence="2">
    <location>
        <begin position="416"/>
        <end position="434"/>
    </location>
</feature>
<dbReference type="Proteomes" id="UP001642540">
    <property type="component" value="Unassembled WGS sequence"/>
</dbReference>
<reference evidence="3 4" key="1">
    <citation type="submission" date="2024-08" db="EMBL/GenBank/DDBJ databases">
        <authorList>
            <person name="Cucini C."/>
            <person name="Frati F."/>
        </authorList>
    </citation>
    <scope>NUCLEOTIDE SEQUENCE [LARGE SCALE GENOMIC DNA]</scope>
</reference>
<dbReference type="EMBL" id="CAXLJM020000110">
    <property type="protein sequence ID" value="CAL8135977.1"/>
    <property type="molecule type" value="Genomic_DNA"/>
</dbReference>